<feature type="non-terminal residue" evidence="1">
    <location>
        <position position="1"/>
    </location>
</feature>
<protein>
    <submittedName>
        <fullName evidence="1">Uncharacterized protein</fullName>
    </submittedName>
</protein>
<name>A0A369ABJ4_9FIRM</name>
<dbReference type="Proteomes" id="UP000253034">
    <property type="component" value="Unassembled WGS sequence"/>
</dbReference>
<proteinExistence type="predicted"/>
<sequence length="239" mass="27210">KDNFCKDPCKDNFCKDPCKDNFCKDPCKDNFCKDPCKDNFCKDPCKDDFCKDPCKDICGDEWCEAECNVPFKKDDCKIPEPCTVDALVDKIIFKDFKSHVIENAAKVWKCIKCVNKCEVDIISKDICAHAGSKGWIATICYKVTVEYTTVWGFKHVICKTFSFDKCIPFPFTDCKCDGYGLVDFAKSKPHLVICKAECKQVKFENIDTCGIIKVCVLIEFEVIATVKKEFCLVTAKCKK</sequence>
<keyword evidence="2" id="KW-1185">Reference proteome</keyword>
<accession>A0A369ABJ4</accession>
<dbReference type="AlphaFoldDB" id="A0A369ABJ4"/>
<evidence type="ECO:0000313" key="1">
    <source>
        <dbReference type="EMBL" id="RCX06729.1"/>
    </source>
</evidence>
<reference evidence="1 2" key="1">
    <citation type="submission" date="2018-07" db="EMBL/GenBank/DDBJ databases">
        <title>Genomic Encyclopedia of Type Strains, Phase IV (KMG-IV): sequencing the most valuable type-strain genomes for metagenomic binning, comparative biology and taxonomic classification.</title>
        <authorList>
            <person name="Goeker M."/>
        </authorList>
    </citation>
    <scope>NUCLEOTIDE SEQUENCE [LARGE SCALE GENOMIC DNA]</scope>
    <source>
        <strain evidence="1 2">DSM 27016</strain>
    </source>
</reference>
<evidence type="ECO:0000313" key="2">
    <source>
        <dbReference type="Proteomes" id="UP000253034"/>
    </source>
</evidence>
<dbReference type="EMBL" id="QPJT01000084">
    <property type="protein sequence ID" value="RCX06729.1"/>
    <property type="molecule type" value="Genomic_DNA"/>
</dbReference>
<organism evidence="1 2">
    <name type="scientific">Anaerobacterium chartisolvens</name>
    <dbReference type="NCBI Taxonomy" id="1297424"/>
    <lineage>
        <taxon>Bacteria</taxon>
        <taxon>Bacillati</taxon>
        <taxon>Bacillota</taxon>
        <taxon>Clostridia</taxon>
        <taxon>Eubacteriales</taxon>
        <taxon>Oscillospiraceae</taxon>
        <taxon>Anaerobacterium</taxon>
    </lineage>
</organism>
<comment type="caution">
    <text evidence="1">The sequence shown here is derived from an EMBL/GenBank/DDBJ whole genome shotgun (WGS) entry which is preliminary data.</text>
</comment>
<gene>
    <name evidence="1" type="ORF">DFR58_1841</name>
</gene>